<dbReference type="SUPFAM" id="SSF55961">
    <property type="entry name" value="Bet v1-like"/>
    <property type="match status" value="1"/>
</dbReference>
<proteinExistence type="predicted"/>
<dbReference type="InterPro" id="IPR019587">
    <property type="entry name" value="Polyketide_cyclase/dehydratase"/>
</dbReference>
<evidence type="ECO:0000313" key="2">
    <source>
        <dbReference type="EMBL" id="CAB4941188.1"/>
    </source>
</evidence>
<organism evidence="2">
    <name type="scientific">freshwater metagenome</name>
    <dbReference type="NCBI Taxonomy" id="449393"/>
    <lineage>
        <taxon>unclassified sequences</taxon>
        <taxon>metagenomes</taxon>
        <taxon>ecological metagenomes</taxon>
    </lineage>
</organism>
<protein>
    <submittedName>
        <fullName evidence="2">Unannotated protein</fullName>
    </submittedName>
</protein>
<dbReference type="EMBL" id="CAEMXZ010000027">
    <property type="protein sequence ID" value="CAB4323096.1"/>
    <property type="molecule type" value="Genomic_DNA"/>
</dbReference>
<accession>A0A6J7JCS2</accession>
<dbReference type="CDD" id="cd07821">
    <property type="entry name" value="PYR_PYL_RCAR_like"/>
    <property type="match status" value="1"/>
</dbReference>
<gene>
    <name evidence="1" type="ORF">UFOPK1392_00842</name>
    <name evidence="2" type="ORF">UFOPK3733_01305</name>
</gene>
<evidence type="ECO:0000313" key="1">
    <source>
        <dbReference type="EMBL" id="CAB4323096.1"/>
    </source>
</evidence>
<dbReference type="Pfam" id="PF10604">
    <property type="entry name" value="Polyketide_cyc2"/>
    <property type="match status" value="1"/>
</dbReference>
<sequence length="153" mass="16370">MGEKSYDITTRSSASPAVVFAVLVDGPGWKRWTSLGHATYEAEGLPAPHGVGAIRLFGAGFGPKSREQVVEYEPDHHFAYISLSGPLPMKDYRADVRLTPDADGGTHISWKGSLRSSMPGMGWFITRMVNGFAKGLVVESERVAASDGSADTA</sequence>
<dbReference type="InterPro" id="IPR023393">
    <property type="entry name" value="START-like_dom_sf"/>
</dbReference>
<dbReference type="AlphaFoldDB" id="A0A6J7JCS2"/>
<dbReference type="EMBL" id="CAFBNC010000065">
    <property type="protein sequence ID" value="CAB4941188.1"/>
    <property type="molecule type" value="Genomic_DNA"/>
</dbReference>
<name>A0A6J7JCS2_9ZZZZ</name>
<dbReference type="Gene3D" id="3.30.530.20">
    <property type="match status" value="1"/>
</dbReference>
<reference evidence="2" key="1">
    <citation type="submission" date="2020-05" db="EMBL/GenBank/DDBJ databases">
        <authorList>
            <person name="Chiriac C."/>
            <person name="Salcher M."/>
            <person name="Ghai R."/>
            <person name="Kavagutti S V."/>
        </authorList>
    </citation>
    <scope>NUCLEOTIDE SEQUENCE</scope>
</reference>